<protein>
    <submittedName>
        <fullName evidence="2">Uncharacterized protein</fullName>
    </submittedName>
</protein>
<evidence type="ECO:0000313" key="3">
    <source>
        <dbReference type="Proteomes" id="UP000499080"/>
    </source>
</evidence>
<dbReference type="EMBL" id="BGPR01006283">
    <property type="protein sequence ID" value="GBN17649.1"/>
    <property type="molecule type" value="Genomic_DNA"/>
</dbReference>
<organism evidence="2 3">
    <name type="scientific">Araneus ventricosus</name>
    <name type="common">Orbweaver spider</name>
    <name type="synonym">Epeira ventricosa</name>
    <dbReference type="NCBI Taxonomy" id="182803"/>
    <lineage>
        <taxon>Eukaryota</taxon>
        <taxon>Metazoa</taxon>
        <taxon>Ecdysozoa</taxon>
        <taxon>Arthropoda</taxon>
        <taxon>Chelicerata</taxon>
        <taxon>Arachnida</taxon>
        <taxon>Araneae</taxon>
        <taxon>Araneomorphae</taxon>
        <taxon>Entelegynae</taxon>
        <taxon>Araneoidea</taxon>
        <taxon>Araneidae</taxon>
        <taxon>Araneus</taxon>
    </lineage>
</organism>
<feature type="compositionally biased region" description="Polar residues" evidence="1">
    <location>
        <begin position="1"/>
        <end position="12"/>
    </location>
</feature>
<keyword evidence="3" id="KW-1185">Reference proteome</keyword>
<name>A0A4Y2LT35_ARAVE</name>
<gene>
    <name evidence="2" type="ORF">AVEN_182598_1</name>
</gene>
<dbReference type="AlphaFoldDB" id="A0A4Y2LT35"/>
<sequence length="145" mass="16183">MRVTRQRISSQRKLPWKGSQHNIQHPGASSERNLMQFPPNSGRMNGKTVTVEACSTSSFQRSILPQLGGKDQKSCFATAHGPLPTYFKRFGLRTTDCCCCGELGRPLHFATSYRLTGSYHFTKPQTTLIISGGKESSTNHCQEFK</sequence>
<evidence type="ECO:0000313" key="2">
    <source>
        <dbReference type="EMBL" id="GBN17649.1"/>
    </source>
</evidence>
<comment type="caution">
    <text evidence="2">The sequence shown here is derived from an EMBL/GenBank/DDBJ whole genome shotgun (WGS) entry which is preliminary data.</text>
</comment>
<proteinExistence type="predicted"/>
<accession>A0A4Y2LT35</accession>
<dbReference type="Proteomes" id="UP000499080">
    <property type="component" value="Unassembled WGS sequence"/>
</dbReference>
<reference evidence="2 3" key="1">
    <citation type="journal article" date="2019" name="Sci. Rep.">
        <title>Orb-weaving spider Araneus ventricosus genome elucidates the spidroin gene catalogue.</title>
        <authorList>
            <person name="Kono N."/>
            <person name="Nakamura H."/>
            <person name="Ohtoshi R."/>
            <person name="Moran D.A.P."/>
            <person name="Shinohara A."/>
            <person name="Yoshida Y."/>
            <person name="Fujiwara M."/>
            <person name="Mori M."/>
            <person name="Tomita M."/>
            <person name="Arakawa K."/>
        </authorList>
    </citation>
    <scope>NUCLEOTIDE SEQUENCE [LARGE SCALE GENOMIC DNA]</scope>
</reference>
<evidence type="ECO:0000256" key="1">
    <source>
        <dbReference type="SAM" id="MobiDB-lite"/>
    </source>
</evidence>
<feature type="region of interest" description="Disordered" evidence="1">
    <location>
        <begin position="1"/>
        <end position="34"/>
    </location>
</feature>